<feature type="transmembrane region" description="Helical" evidence="8">
    <location>
        <begin position="27"/>
        <end position="47"/>
    </location>
</feature>
<evidence type="ECO:0000256" key="4">
    <source>
        <dbReference type="ARBA" id="ARBA00022927"/>
    </source>
</evidence>
<keyword evidence="6 8" id="KW-0811">Translocation</keyword>
<evidence type="ECO:0000256" key="6">
    <source>
        <dbReference type="ARBA" id="ARBA00023010"/>
    </source>
</evidence>
<dbReference type="GO" id="GO:0009306">
    <property type="term" value="P:protein secretion"/>
    <property type="evidence" value="ECO:0007669"/>
    <property type="project" value="UniProtKB-UniRule"/>
</dbReference>
<comment type="subcellular location">
    <subcellularLocation>
        <location evidence="8">Cell membrane</location>
        <topology evidence="8">Single-pass membrane protein</topology>
    </subcellularLocation>
    <subcellularLocation>
        <location evidence="1">Membrane</location>
    </subcellularLocation>
</comment>
<keyword evidence="7 8" id="KW-0472">Membrane</keyword>
<dbReference type="GO" id="GO:0065002">
    <property type="term" value="P:intracellular protein transmembrane transport"/>
    <property type="evidence" value="ECO:0007669"/>
    <property type="project" value="UniProtKB-UniRule"/>
</dbReference>
<evidence type="ECO:0000256" key="1">
    <source>
        <dbReference type="ARBA" id="ARBA00004370"/>
    </source>
</evidence>
<evidence type="ECO:0000256" key="2">
    <source>
        <dbReference type="ARBA" id="ARBA00022448"/>
    </source>
</evidence>
<keyword evidence="2 8" id="KW-0813">Transport</keyword>
<dbReference type="Pfam" id="PF00584">
    <property type="entry name" value="SecE"/>
    <property type="match status" value="1"/>
</dbReference>
<dbReference type="Gene3D" id="1.20.5.1030">
    <property type="entry name" value="Preprotein translocase secy subunit"/>
    <property type="match status" value="1"/>
</dbReference>
<evidence type="ECO:0000256" key="5">
    <source>
        <dbReference type="ARBA" id="ARBA00022989"/>
    </source>
</evidence>
<dbReference type="EMBL" id="VDUZ01000017">
    <property type="protein sequence ID" value="TXL74693.1"/>
    <property type="molecule type" value="Genomic_DNA"/>
</dbReference>
<organism evidence="9 10">
    <name type="scientific">Vineibacter terrae</name>
    <dbReference type="NCBI Taxonomy" id="2586908"/>
    <lineage>
        <taxon>Bacteria</taxon>
        <taxon>Pseudomonadati</taxon>
        <taxon>Pseudomonadota</taxon>
        <taxon>Alphaproteobacteria</taxon>
        <taxon>Hyphomicrobiales</taxon>
        <taxon>Vineibacter</taxon>
    </lineage>
</organism>
<dbReference type="GO" id="GO:0008320">
    <property type="term" value="F:protein transmembrane transporter activity"/>
    <property type="evidence" value="ECO:0007669"/>
    <property type="project" value="UniProtKB-UniRule"/>
</dbReference>
<dbReference type="InterPro" id="IPR005807">
    <property type="entry name" value="SecE_bac"/>
</dbReference>
<dbReference type="GO" id="GO:0006605">
    <property type="term" value="P:protein targeting"/>
    <property type="evidence" value="ECO:0007669"/>
    <property type="project" value="UniProtKB-UniRule"/>
</dbReference>
<keyword evidence="5 8" id="KW-1133">Transmembrane helix</keyword>
<evidence type="ECO:0000313" key="9">
    <source>
        <dbReference type="EMBL" id="TXL74693.1"/>
    </source>
</evidence>
<dbReference type="InterPro" id="IPR038379">
    <property type="entry name" value="SecE_sf"/>
</dbReference>
<dbReference type="NCBIfam" id="TIGR00964">
    <property type="entry name" value="secE_bact"/>
    <property type="match status" value="1"/>
</dbReference>
<dbReference type="HAMAP" id="MF_00422">
    <property type="entry name" value="SecE"/>
    <property type="match status" value="1"/>
</dbReference>
<gene>
    <name evidence="8 9" type="primary">secE</name>
    <name evidence="9" type="ORF">FHP25_16335</name>
</gene>
<comment type="caution">
    <text evidence="9">The sequence shown here is derived from an EMBL/GenBank/DDBJ whole genome shotgun (WGS) entry which is preliminary data.</text>
</comment>
<dbReference type="GO" id="GO:0043952">
    <property type="term" value="P:protein transport by the Sec complex"/>
    <property type="evidence" value="ECO:0007669"/>
    <property type="project" value="UniProtKB-UniRule"/>
</dbReference>
<evidence type="ECO:0000256" key="7">
    <source>
        <dbReference type="ARBA" id="ARBA00023136"/>
    </source>
</evidence>
<dbReference type="Proteomes" id="UP000321638">
    <property type="component" value="Unassembled WGS sequence"/>
</dbReference>
<keyword evidence="8" id="KW-1003">Cell membrane</keyword>
<keyword evidence="3 8" id="KW-0812">Transmembrane</keyword>
<sequence length="62" mass="7069">MKNPVEFVREVRQEAGKITWAGRRETMVTTGMVFVFVTIAAIFFLLVDKVISLVVQSLLRLI</sequence>
<evidence type="ECO:0000313" key="10">
    <source>
        <dbReference type="Proteomes" id="UP000321638"/>
    </source>
</evidence>
<dbReference type="InterPro" id="IPR001901">
    <property type="entry name" value="Translocase_SecE/Sec61-g"/>
</dbReference>
<comment type="similarity">
    <text evidence="8">Belongs to the SecE/SEC61-gamma family.</text>
</comment>
<evidence type="ECO:0000256" key="8">
    <source>
        <dbReference type="HAMAP-Rule" id="MF_00422"/>
    </source>
</evidence>
<accession>A0A5C8PLC6</accession>
<comment type="subunit">
    <text evidence="8">Component of the Sec protein translocase complex. Heterotrimer consisting of SecY, SecE and SecG subunits. The heterotrimers can form oligomers, although 1 heterotrimer is thought to be able to translocate proteins. Interacts with the ribosome. Interacts with SecDF, and other proteins may be involved. Interacts with SecA.</text>
</comment>
<name>A0A5C8PLC6_9HYPH</name>
<evidence type="ECO:0000256" key="3">
    <source>
        <dbReference type="ARBA" id="ARBA00022692"/>
    </source>
</evidence>
<protein>
    <recommendedName>
        <fullName evidence="8">Protein translocase subunit SecE</fullName>
    </recommendedName>
</protein>
<comment type="function">
    <text evidence="8">Essential subunit of the Sec protein translocation channel SecYEG. Clamps together the 2 halves of SecY. May contact the channel plug during translocation.</text>
</comment>
<keyword evidence="10" id="KW-1185">Reference proteome</keyword>
<reference evidence="9 10" key="1">
    <citation type="submission" date="2019-06" db="EMBL/GenBank/DDBJ databases">
        <title>New taxonomy in bacterial strain CC-CFT640, isolated from vineyard.</title>
        <authorList>
            <person name="Lin S.-Y."/>
            <person name="Tsai C.-F."/>
            <person name="Young C.-C."/>
        </authorList>
    </citation>
    <scope>NUCLEOTIDE SEQUENCE [LARGE SCALE GENOMIC DNA]</scope>
    <source>
        <strain evidence="9 10">CC-CFT640</strain>
    </source>
</reference>
<keyword evidence="4 8" id="KW-0653">Protein transport</keyword>
<dbReference type="AlphaFoldDB" id="A0A5C8PLC6"/>
<dbReference type="GO" id="GO:0005886">
    <property type="term" value="C:plasma membrane"/>
    <property type="evidence" value="ECO:0007669"/>
    <property type="project" value="UniProtKB-SubCell"/>
</dbReference>
<proteinExistence type="inferred from homology"/>